<evidence type="ECO:0000313" key="1">
    <source>
        <dbReference type="EMBL" id="SHI74006.1"/>
    </source>
</evidence>
<dbReference type="AlphaFoldDB" id="A0A1M6DL75"/>
<accession>A0A1M6DL75</accession>
<proteinExistence type="predicted"/>
<organism evidence="1 2">
    <name type="scientific">Mesonia phycicola</name>
    <dbReference type="NCBI Taxonomy" id="579105"/>
    <lineage>
        <taxon>Bacteria</taxon>
        <taxon>Pseudomonadati</taxon>
        <taxon>Bacteroidota</taxon>
        <taxon>Flavobacteriia</taxon>
        <taxon>Flavobacteriales</taxon>
        <taxon>Flavobacteriaceae</taxon>
        <taxon>Mesonia</taxon>
    </lineage>
</organism>
<dbReference type="OrthoDB" id="1441069at2"/>
<dbReference type="STRING" id="579105.SAMN04488096_10459"/>
<dbReference type="InterPro" id="IPR048012">
    <property type="entry name" value="BfmA-like_N"/>
</dbReference>
<reference evidence="1 2" key="1">
    <citation type="submission" date="2016-11" db="EMBL/GenBank/DDBJ databases">
        <authorList>
            <person name="Jaros S."/>
            <person name="Januszkiewicz K."/>
            <person name="Wedrychowicz H."/>
        </authorList>
    </citation>
    <scope>NUCLEOTIDE SEQUENCE [LARGE SCALE GENOMIC DNA]</scope>
    <source>
        <strain evidence="1 2">DSM 21425</strain>
    </source>
</reference>
<name>A0A1M6DL75_9FLAO</name>
<keyword evidence="2" id="KW-1185">Reference proteome</keyword>
<protein>
    <submittedName>
        <fullName evidence="1">Uncharacterized protein</fullName>
    </submittedName>
</protein>
<dbReference type="EMBL" id="FQYY01000004">
    <property type="protein sequence ID" value="SHI74006.1"/>
    <property type="molecule type" value="Genomic_DNA"/>
</dbReference>
<dbReference type="NCBIfam" id="NF041200">
    <property type="entry name" value="mob_BfmA_Nterm"/>
    <property type="match status" value="1"/>
</dbReference>
<dbReference type="RefSeq" id="WP_073149542.1">
    <property type="nucleotide sequence ID" value="NZ_FQYY01000004.1"/>
</dbReference>
<gene>
    <name evidence="1" type="ORF">SAMN04488096_10459</name>
</gene>
<dbReference type="Proteomes" id="UP000184225">
    <property type="component" value="Unassembled WGS sequence"/>
</dbReference>
<evidence type="ECO:0000313" key="2">
    <source>
        <dbReference type="Proteomes" id="UP000184225"/>
    </source>
</evidence>
<sequence>MELKPFKKYKFSAINFKKEVADQFRIFSKILGTSHSDSLKAMLRFFDIHQLSPYESLGNNMGTLERRLKKRMNAMIAIIKDIEKRQTKPTQAMLQLLFEQVAATDENTPDIQERELFNPSSSKEIPELKVEKEASSREVPEVSSWEIAYHSEQEKSKMLYELYSAISSNVRYIKPGLGKNYFRLEMTPKQWEKIQQKIEYVYHHHTTETR</sequence>